<feature type="transmembrane region" description="Helical" evidence="1">
    <location>
        <begin position="89"/>
        <end position="106"/>
    </location>
</feature>
<keyword evidence="1" id="KW-0472">Membrane</keyword>
<feature type="transmembrane region" description="Helical" evidence="1">
    <location>
        <begin position="258"/>
        <end position="280"/>
    </location>
</feature>
<evidence type="ECO:0000259" key="2">
    <source>
        <dbReference type="Pfam" id="PF04235"/>
    </source>
</evidence>
<dbReference type="OrthoDB" id="9807744at2"/>
<dbReference type="GeneID" id="96598710"/>
<accession>A0A0K9FDH6</accession>
<feature type="transmembrane region" description="Helical" evidence="1">
    <location>
        <begin position="216"/>
        <end position="238"/>
    </location>
</feature>
<dbReference type="InterPro" id="IPR012429">
    <property type="entry name" value="HGSNAT_cat"/>
</dbReference>
<evidence type="ECO:0000313" key="4">
    <source>
        <dbReference type="EMBL" id="KMY32574.1"/>
    </source>
</evidence>
<dbReference type="RefSeq" id="WP_049665943.1">
    <property type="nucleotide sequence ID" value="NZ_LFXJ01000005.1"/>
</dbReference>
<feature type="transmembrane region" description="Helical" evidence="1">
    <location>
        <begin position="188"/>
        <end position="204"/>
    </location>
</feature>
<dbReference type="Pfam" id="PF04235">
    <property type="entry name" value="DUF418"/>
    <property type="match status" value="1"/>
</dbReference>
<dbReference type="InterPro" id="IPR052529">
    <property type="entry name" value="Bact_Transport_Assoc"/>
</dbReference>
<evidence type="ECO:0000256" key="1">
    <source>
        <dbReference type="SAM" id="Phobius"/>
    </source>
</evidence>
<dbReference type="Proteomes" id="UP000037326">
    <property type="component" value="Unassembled WGS sequence"/>
</dbReference>
<feature type="transmembrane region" description="Helical" evidence="1">
    <location>
        <begin position="12"/>
        <end position="36"/>
    </location>
</feature>
<dbReference type="PATRIC" id="fig|582475.4.peg.1736"/>
<proteinExistence type="predicted"/>
<dbReference type="PANTHER" id="PTHR30590:SF3">
    <property type="entry name" value="HYPOTHETICAL MEMBRANE SPANNING PROTEIN"/>
    <property type="match status" value="1"/>
</dbReference>
<feature type="transmembrane region" description="Helical" evidence="1">
    <location>
        <begin position="326"/>
        <end position="347"/>
    </location>
</feature>
<feature type="domain" description="DUF418" evidence="2">
    <location>
        <begin position="258"/>
        <end position="363"/>
    </location>
</feature>
<feature type="transmembrane region" description="Helical" evidence="1">
    <location>
        <begin position="300"/>
        <end position="320"/>
    </location>
</feature>
<feature type="transmembrane region" description="Helical" evidence="1">
    <location>
        <begin position="118"/>
        <end position="143"/>
    </location>
</feature>
<dbReference type="Pfam" id="PF07786">
    <property type="entry name" value="HGSNAT_cat"/>
    <property type="match status" value="1"/>
</dbReference>
<dbReference type="PANTHER" id="PTHR30590">
    <property type="entry name" value="INNER MEMBRANE PROTEIN"/>
    <property type="match status" value="1"/>
</dbReference>
<evidence type="ECO:0000313" key="5">
    <source>
        <dbReference type="Proteomes" id="UP000037326"/>
    </source>
</evidence>
<reference evidence="5" key="1">
    <citation type="submission" date="2015-07" db="EMBL/GenBank/DDBJ databases">
        <authorList>
            <consortium name="Consortium for Microbial Forensics and Genomics (microFORGE)"/>
            <person name="Knight B.M."/>
            <person name="Roberts D.P."/>
            <person name="Lin D."/>
            <person name="Hari K."/>
            <person name="Fletcher J."/>
            <person name="Melcher U."/>
            <person name="Blagden T."/>
            <person name="Winegar R.A."/>
        </authorList>
    </citation>
    <scope>NUCLEOTIDE SEQUENCE [LARGE SCALE GENOMIC DNA]</scope>
    <source>
        <strain evidence="5">DSM 23493</strain>
    </source>
</reference>
<organism evidence="4 5">
    <name type="scientific">Lysinibacillus xylanilyticus</name>
    <dbReference type="NCBI Taxonomy" id="582475"/>
    <lineage>
        <taxon>Bacteria</taxon>
        <taxon>Bacillati</taxon>
        <taxon>Bacillota</taxon>
        <taxon>Bacilli</taxon>
        <taxon>Bacillales</taxon>
        <taxon>Bacillaceae</taxon>
        <taxon>Lysinibacillus</taxon>
    </lineage>
</organism>
<keyword evidence="1" id="KW-1133">Transmembrane helix</keyword>
<feature type="transmembrane region" description="Helical" evidence="1">
    <location>
        <begin position="42"/>
        <end position="68"/>
    </location>
</feature>
<feature type="domain" description="Heparan-alpha-glucosaminide N-acetyltransferase catalytic" evidence="3">
    <location>
        <begin position="9"/>
        <end position="212"/>
    </location>
</feature>
<protein>
    <submittedName>
        <fullName evidence="4">Membrane protein</fullName>
    </submittedName>
</protein>
<dbReference type="InterPro" id="IPR007349">
    <property type="entry name" value="DUF418"/>
</dbReference>
<comment type="caution">
    <text evidence="4">The sequence shown here is derived from an EMBL/GenBank/DDBJ whole genome shotgun (WGS) entry which is preliminary data.</text>
</comment>
<name>A0A0K9FDH6_9BACI</name>
<dbReference type="AlphaFoldDB" id="A0A0K9FDH6"/>
<keyword evidence="1" id="KW-0812">Transmembrane</keyword>
<evidence type="ECO:0000259" key="3">
    <source>
        <dbReference type="Pfam" id="PF07786"/>
    </source>
</evidence>
<dbReference type="EMBL" id="LFXJ01000005">
    <property type="protein sequence ID" value="KMY32574.1"/>
    <property type="molecule type" value="Genomic_DNA"/>
</dbReference>
<gene>
    <name evidence="4" type="ORF">ACZ11_10700</name>
</gene>
<sequence length="364" mass="41503">MIKQLQSKRIEGLDFARALAMFGMLIVNFKIIMGAVGNGPEWLIWFTGIFEGRASATFVTLAGIGVALMTRKARNGGDLSTIKENKVKLWKRSAFLFVLGLCLYVADWTGDILHYYGVYMLIASFLIIVSTKFMIIISSLFLITSQILQVTMNYLKGWHPKQPFMEYLDFWTIEGFIRNLLFNGYHPVFPWICFFLLGMILGRLDLSKKAVRNKMLYFSLFLLITIEVLSKVLMRLSLSVLDGNSAEFLFQTGPIPPNIFYMLSNSASAIIVIVASIYIIENFPSHWLTKSLIKTGQLTLTHYVSHVFIGVGILALLNRLENQTLAFSLLFTTLFFVASILFSVLWCKKYKRGPIEWVMRKITN</sequence>